<dbReference type="PANTHER" id="PTHR11138:SF5">
    <property type="entry name" value="METHIONYL-TRNA FORMYLTRANSFERASE, MITOCHONDRIAL"/>
    <property type="match status" value="1"/>
</dbReference>
<dbReference type="NCBIfam" id="TIGR00460">
    <property type="entry name" value="fmt"/>
    <property type="match status" value="1"/>
</dbReference>
<dbReference type="EMBL" id="MN991199">
    <property type="protein sequence ID" value="QIQ09933.1"/>
    <property type="molecule type" value="Genomic_DNA"/>
</dbReference>
<dbReference type="Pfam" id="PF00551">
    <property type="entry name" value="Formyl_trans_N"/>
    <property type="match status" value="1"/>
</dbReference>
<dbReference type="InterPro" id="IPR011034">
    <property type="entry name" value="Formyl_transferase-like_C_sf"/>
</dbReference>
<evidence type="ECO:0000313" key="11">
    <source>
        <dbReference type="EMBL" id="QIQ09933.1"/>
    </source>
</evidence>
<dbReference type="InterPro" id="IPR037022">
    <property type="entry name" value="Formyl_trans_C_sf"/>
</dbReference>
<dbReference type="InterPro" id="IPR002376">
    <property type="entry name" value="Formyl_transf_N"/>
</dbReference>
<dbReference type="InterPro" id="IPR041711">
    <property type="entry name" value="Met-tRNA-FMT_N"/>
</dbReference>
<dbReference type="PANTHER" id="PTHR11138">
    <property type="entry name" value="METHIONYL-TRNA FORMYLTRANSFERASE"/>
    <property type="match status" value="1"/>
</dbReference>
<evidence type="ECO:0000256" key="1">
    <source>
        <dbReference type="ARBA" id="ARBA00002606"/>
    </source>
</evidence>
<dbReference type="Gene3D" id="3.10.25.10">
    <property type="entry name" value="Formyl transferase, C-terminal domain"/>
    <property type="match status" value="1"/>
</dbReference>
<dbReference type="InterPro" id="IPR044135">
    <property type="entry name" value="Met-tRNA-FMT_C"/>
</dbReference>
<dbReference type="InterPro" id="IPR005794">
    <property type="entry name" value="Fmt"/>
</dbReference>
<dbReference type="SUPFAM" id="SSF50486">
    <property type="entry name" value="FMT C-terminal domain-like"/>
    <property type="match status" value="1"/>
</dbReference>
<comment type="catalytic activity">
    <reaction evidence="7 8">
        <text>L-methionyl-tRNA(fMet) + (6R)-10-formyltetrahydrofolate = N-formyl-L-methionyl-tRNA(fMet) + (6S)-5,6,7,8-tetrahydrofolate + H(+)</text>
        <dbReference type="Rhea" id="RHEA:24380"/>
        <dbReference type="Rhea" id="RHEA-COMP:9952"/>
        <dbReference type="Rhea" id="RHEA-COMP:9953"/>
        <dbReference type="ChEBI" id="CHEBI:15378"/>
        <dbReference type="ChEBI" id="CHEBI:57453"/>
        <dbReference type="ChEBI" id="CHEBI:78530"/>
        <dbReference type="ChEBI" id="CHEBI:78844"/>
        <dbReference type="ChEBI" id="CHEBI:195366"/>
        <dbReference type="EC" id="2.1.2.9"/>
    </reaction>
</comment>
<evidence type="ECO:0000256" key="8">
    <source>
        <dbReference type="HAMAP-Rule" id="MF_00182"/>
    </source>
</evidence>
<name>A0A6G9HH45_9MOLU</name>
<gene>
    <name evidence="8 11" type="primary">fmt</name>
    <name evidence="11" type="ORF">PlMoll_0960</name>
</gene>
<evidence type="ECO:0000256" key="3">
    <source>
        <dbReference type="ARBA" id="ARBA00012261"/>
    </source>
</evidence>
<evidence type="ECO:0000256" key="2">
    <source>
        <dbReference type="ARBA" id="ARBA00010699"/>
    </source>
</evidence>
<comment type="similarity">
    <text evidence="2 8">Belongs to the Fmt family.</text>
</comment>
<evidence type="ECO:0000256" key="6">
    <source>
        <dbReference type="ARBA" id="ARBA00022917"/>
    </source>
</evidence>
<dbReference type="AlphaFoldDB" id="A0A6G9HH45"/>
<evidence type="ECO:0000256" key="4">
    <source>
        <dbReference type="ARBA" id="ARBA00016014"/>
    </source>
</evidence>
<sequence>MCNKSIVFIGTPQIAADCLQALIDVNANIVAVVTRSDKPSGRNNKIIYSPVKELALKNNLKLFQPEHLSDIYEELKWMNIDLIFTCAYGKIIPNSILELPRYKSVNVHPSLLPKYRGASPIQSALINGENKTGVSFIYVTDKLDAGDILFQEEITIDASDNYLSLYDKLSQLSVKMIKNNFDKLFNPSNVIKQNDTKATFCKIISHEDEKIDWTKDALSINNLLRGLYDKPAAFTTYENLNVKIYKSEVVEQTTTSPGKIVKIDKQGILVETGKNCLLLKEIQLPGKKRMQVSQLINGNHIFKTLSFFK</sequence>
<reference evidence="11" key="1">
    <citation type="journal article" date="2020" name="J. ISSAAS">
        <title>Lactobacilli and other gastrointestinal microbiota of Peromyscus leucopus, reservoir host for agents of Lyme disease and other zoonoses in North America.</title>
        <authorList>
            <person name="Milovic A."/>
            <person name="Bassam K."/>
            <person name="Shao H."/>
            <person name="Chatzistamou I."/>
            <person name="Tufts D.M."/>
            <person name="Diuk-Wasser M."/>
            <person name="Barbour A.G."/>
        </authorList>
    </citation>
    <scope>NUCLEOTIDE SEQUENCE</scope>
    <source>
        <strain evidence="11">LL85</strain>
    </source>
</reference>
<dbReference type="InterPro" id="IPR005793">
    <property type="entry name" value="Formyl_trans_C"/>
</dbReference>
<evidence type="ECO:0000256" key="7">
    <source>
        <dbReference type="ARBA" id="ARBA00048558"/>
    </source>
</evidence>
<evidence type="ECO:0000256" key="5">
    <source>
        <dbReference type="ARBA" id="ARBA00022679"/>
    </source>
</evidence>
<dbReference type="GO" id="GO:0004479">
    <property type="term" value="F:methionyl-tRNA formyltransferase activity"/>
    <property type="evidence" value="ECO:0007669"/>
    <property type="project" value="UniProtKB-UniRule"/>
</dbReference>
<keyword evidence="6 8" id="KW-0648">Protein biosynthesis</keyword>
<dbReference type="GO" id="GO:0005829">
    <property type="term" value="C:cytosol"/>
    <property type="evidence" value="ECO:0007669"/>
    <property type="project" value="TreeGrafter"/>
</dbReference>
<feature type="binding site" evidence="8">
    <location>
        <begin position="110"/>
        <end position="113"/>
    </location>
    <ligand>
        <name>(6S)-5,6,7,8-tetrahydrofolate</name>
        <dbReference type="ChEBI" id="CHEBI:57453"/>
    </ligand>
</feature>
<dbReference type="InterPro" id="IPR036477">
    <property type="entry name" value="Formyl_transf_N_sf"/>
</dbReference>
<comment type="function">
    <text evidence="1 8">Attaches a formyl group to the free amino group of methionyl-tRNA(fMet). The formyl group appears to play a dual role in the initiator identity of N-formylmethionyl-tRNA by promoting its recognition by IF2 and preventing the misappropriation of this tRNA by the elongation apparatus.</text>
</comment>
<dbReference type="HAMAP" id="MF_00182">
    <property type="entry name" value="Formyl_trans"/>
    <property type="match status" value="1"/>
</dbReference>
<evidence type="ECO:0000259" key="10">
    <source>
        <dbReference type="Pfam" id="PF02911"/>
    </source>
</evidence>
<dbReference type="Pfam" id="PF02911">
    <property type="entry name" value="Formyl_trans_C"/>
    <property type="match status" value="1"/>
</dbReference>
<dbReference type="CDD" id="cd08704">
    <property type="entry name" value="Met_tRNA_FMT_C"/>
    <property type="match status" value="1"/>
</dbReference>
<dbReference type="SUPFAM" id="SSF53328">
    <property type="entry name" value="Formyltransferase"/>
    <property type="match status" value="1"/>
</dbReference>
<dbReference type="CDD" id="cd08646">
    <property type="entry name" value="FMT_core_Met-tRNA-FMT_N"/>
    <property type="match status" value="1"/>
</dbReference>
<accession>A0A6G9HH45</accession>
<protein>
    <recommendedName>
        <fullName evidence="4 8">Methionyl-tRNA formyltransferase</fullName>
        <ecNumber evidence="3 8">2.1.2.9</ecNumber>
    </recommendedName>
</protein>
<feature type="domain" description="Formyl transferase C-terminal" evidence="10">
    <location>
        <begin position="204"/>
        <end position="299"/>
    </location>
</feature>
<proteinExistence type="inferred from homology"/>
<organism evidence="11">
    <name type="scientific">uncultured Mycoplasmataceae bacterium</name>
    <dbReference type="NCBI Taxonomy" id="300027"/>
    <lineage>
        <taxon>Bacteria</taxon>
        <taxon>Bacillati</taxon>
        <taxon>Mycoplasmatota</taxon>
        <taxon>Mollicutes</taxon>
        <taxon>Mycoplasmataceae</taxon>
        <taxon>environmental samples</taxon>
    </lineage>
</organism>
<evidence type="ECO:0000259" key="9">
    <source>
        <dbReference type="Pfam" id="PF00551"/>
    </source>
</evidence>
<dbReference type="EC" id="2.1.2.9" evidence="3 8"/>
<keyword evidence="5 8" id="KW-0808">Transferase</keyword>
<dbReference type="Gene3D" id="3.40.50.170">
    <property type="entry name" value="Formyl transferase, N-terminal domain"/>
    <property type="match status" value="1"/>
</dbReference>
<feature type="domain" description="Formyl transferase N-terminal" evidence="9">
    <location>
        <begin position="5"/>
        <end position="177"/>
    </location>
</feature>